<evidence type="ECO:0000256" key="1">
    <source>
        <dbReference type="SAM" id="MobiDB-lite"/>
    </source>
</evidence>
<comment type="caution">
    <text evidence="3">The sequence shown here is derived from an EMBL/GenBank/DDBJ whole genome shotgun (WGS) entry which is preliminary data.</text>
</comment>
<sequence length="298" mass="33160">MSARGWVCRHVFTTELDAVVTASGEALERHPEVEFFFIRHWNGGPHVRLRLRGRDHRAPGAEALRSVERALRDVLRSAPASPWPSPDAYARRTRPLGEAEGVPESEIKTLRRPNTCEPAEYTAETDKYGTGEVLDRCEAYFCRQSAMIARELRTRRDAPDGWRFAAALHLVTALLEVGRAPGADGRPAAEAAAPPRLGRDWNPLQADAAGRIAADVATAISVRRWGRRIGPRLAEDLVSLVREIGQDTPRRCGPHLVHTSINRLGIVPEQERRLWRLARSARDRRPSPAGRDIEGQGP</sequence>
<dbReference type="EMBL" id="JAFMPK010000047">
    <property type="protein sequence ID" value="MBO0610215.1"/>
    <property type="molecule type" value="Genomic_DNA"/>
</dbReference>
<evidence type="ECO:0000313" key="3">
    <source>
        <dbReference type="EMBL" id="MBO0610215.1"/>
    </source>
</evidence>
<gene>
    <name evidence="3" type="ORF">J0911_14365</name>
</gene>
<proteinExistence type="predicted"/>
<protein>
    <recommendedName>
        <fullName evidence="2">Thiopeptide-type bacteriocin biosynthesis domain-containing protein</fullName>
    </recommendedName>
</protein>
<feature type="region of interest" description="Disordered" evidence="1">
    <location>
        <begin position="279"/>
        <end position="298"/>
    </location>
</feature>
<reference evidence="4" key="1">
    <citation type="submission" date="2023-07" db="EMBL/GenBank/DDBJ databases">
        <title>Myceligenerans salitolerans sp. nov., a halotolerant actinomycete isolated from a salt lake in Xinjiang, China.</title>
        <authorList>
            <person name="Guan T."/>
        </authorList>
    </citation>
    <scope>NUCLEOTIDE SEQUENCE [LARGE SCALE GENOMIC DNA]</scope>
    <source>
        <strain evidence="4">XHU 5031</strain>
    </source>
</reference>
<keyword evidence="4" id="KW-1185">Reference proteome</keyword>
<feature type="domain" description="Thiopeptide-type bacteriocin biosynthesis" evidence="2">
    <location>
        <begin position="25"/>
        <end position="280"/>
    </location>
</feature>
<dbReference type="Pfam" id="PF14028">
    <property type="entry name" value="Lant_dehydr_C"/>
    <property type="match status" value="1"/>
</dbReference>
<feature type="region of interest" description="Disordered" evidence="1">
    <location>
        <begin position="78"/>
        <end position="105"/>
    </location>
</feature>
<organism evidence="3 4">
    <name type="scientific">Myceligenerans salitolerans</name>
    <dbReference type="NCBI Taxonomy" id="1230528"/>
    <lineage>
        <taxon>Bacteria</taxon>
        <taxon>Bacillati</taxon>
        <taxon>Actinomycetota</taxon>
        <taxon>Actinomycetes</taxon>
        <taxon>Micrococcales</taxon>
        <taxon>Promicromonosporaceae</taxon>
        <taxon>Myceligenerans</taxon>
    </lineage>
</organism>
<dbReference type="InterPro" id="IPR023809">
    <property type="entry name" value="Thiopep_bacteriocin_synth_dom"/>
</dbReference>
<dbReference type="Proteomes" id="UP000664617">
    <property type="component" value="Unassembled WGS sequence"/>
</dbReference>
<dbReference type="RefSeq" id="WP_207276138.1">
    <property type="nucleotide sequence ID" value="NZ_JAFMPK010000047.1"/>
</dbReference>
<name>A0ABS3IB50_9MICO</name>
<evidence type="ECO:0000259" key="2">
    <source>
        <dbReference type="Pfam" id="PF14028"/>
    </source>
</evidence>
<evidence type="ECO:0000313" key="4">
    <source>
        <dbReference type="Proteomes" id="UP000664617"/>
    </source>
</evidence>
<accession>A0ABS3IB50</accession>